<reference evidence="2" key="2">
    <citation type="submission" date="2023-06" db="EMBL/GenBank/DDBJ databases">
        <authorList>
            <consortium name="Lawrence Berkeley National Laboratory"/>
            <person name="Haridas S."/>
            <person name="Hensen N."/>
            <person name="Bonometti L."/>
            <person name="Westerberg I."/>
            <person name="Brannstrom I.O."/>
            <person name="Guillou S."/>
            <person name="Cros-Aarteil S."/>
            <person name="Calhoun S."/>
            <person name="Kuo A."/>
            <person name="Mondo S."/>
            <person name="Pangilinan J."/>
            <person name="Riley R."/>
            <person name="LaButti K."/>
            <person name="Andreopoulos B."/>
            <person name="Lipzen A."/>
            <person name="Chen C."/>
            <person name="Yanf M."/>
            <person name="Daum C."/>
            <person name="Ng V."/>
            <person name="Clum A."/>
            <person name="Steindorff A."/>
            <person name="Ohm R."/>
            <person name="Martin F."/>
            <person name="Silar P."/>
            <person name="Natvig D."/>
            <person name="Lalanne C."/>
            <person name="Gautier V."/>
            <person name="Ament-velasquez S.L."/>
            <person name="Kruys A."/>
            <person name="Hutchinson M.I."/>
            <person name="Powell A.J."/>
            <person name="Barry K."/>
            <person name="Miller A.N."/>
            <person name="Grigoriev I.V."/>
            <person name="Debuchy R."/>
            <person name="Gladieux P."/>
            <person name="Thoren M.H."/>
            <person name="Johannesson H."/>
        </authorList>
    </citation>
    <scope>NUCLEOTIDE SEQUENCE</scope>
    <source>
        <strain evidence="2">CBS 232.78</strain>
    </source>
</reference>
<dbReference type="EMBL" id="JAULSW010000009">
    <property type="protein sequence ID" value="KAK3370523.1"/>
    <property type="molecule type" value="Genomic_DNA"/>
</dbReference>
<feature type="region of interest" description="Disordered" evidence="1">
    <location>
        <begin position="523"/>
        <end position="648"/>
    </location>
</feature>
<feature type="region of interest" description="Disordered" evidence="1">
    <location>
        <begin position="1"/>
        <end position="177"/>
    </location>
</feature>
<feature type="region of interest" description="Disordered" evidence="1">
    <location>
        <begin position="193"/>
        <end position="391"/>
    </location>
</feature>
<feature type="compositionally biased region" description="Polar residues" evidence="1">
    <location>
        <begin position="576"/>
        <end position="599"/>
    </location>
</feature>
<proteinExistence type="predicted"/>
<gene>
    <name evidence="2" type="ORF">B0H63DRAFT_402785</name>
</gene>
<evidence type="ECO:0000313" key="2">
    <source>
        <dbReference type="EMBL" id="KAK3370523.1"/>
    </source>
</evidence>
<organism evidence="2 3">
    <name type="scientific">Podospora didyma</name>
    <dbReference type="NCBI Taxonomy" id="330526"/>
    <lineage>
        <taxon>Eukaryota</taxon>
        <taxon>Fungi</taxon>
        <taxon>Dikarya</taxon>
        <taxon>Ascomycota</taxon>
        <taxon>Pezizomycotina</taxon>
        <taxon>Sordariomycetes</taxon>
        <taxon>Sordariomycetidae</taxon>
        <taxon>Sordariales</taxon>
        <taxon>Podosporaceae</taxon>
        <taxon>Podospora</taxon>
    </lineage>
</organism>
<protein>
    <recommendedName>
        <fullName evidence="4">Glucan 1, 4-alpha-glucosidase</fullName>
    </recommendedName>
</protein>
<evidence type="ECO:0000313" key="3">
    <source>
        <dbReference type="Proteomes" id="UP001285441"/>
    </source>
</evidence>
<sequence>MDDPWGSPWTTADANDKDLKRPSSPAKSDLEPPPRAFLSASPSPRIPATSDQSPWIDDTDGFGDWGTTSDAPAPAQSGWGGGWVSAPSPNLALPSRDVEFGKASPIAWPGSIALPKPANGSSTRQPSPDPWSTEFFPPTPSKESKDGLSTPRLVLDASHPLGGVGEVPGRSRRGTGPAWRIQEELVAVGNNTKHNDAFMPANHANDTTTAKKEPLYDANNADNVRPSIEPATQNRESHESHESRPSSSSDDDTDHEDGRQDSPITSIDEDSRIRHQVARKTSGKVQELVSKFDGLARAASQEPCPLDRGRSKSPLYLDGNESSVESEAGDFGDFEDADEGVRPEILAAGREATPRVTEARPKSGESAAASPERLHGQPSADSTQPTSRISPVNFDVDLGAMENLFDVNKLNATRRIAGDTPEVSDYIISDSFTEISERKTWYRISRFGSSRMHSAGDIESYRRVAWPASTVRQDTIKVVRRWMEEDSIAGRVTLGGGASKNQKNMFGWDSSVKPIALDAVFGKKKTHSRASSPQPLQTPGTASQSTDAPARKVSGSLRSPTQRPSSMAEEPIASFGWSTTSPASQTPTIPSNLASQTFKPSMASLEPPPTSTKLAANPPTPEDDDEWGDMISSPVHSKPATDGFQTFDDTLSAQPLSQPVVQVVPPKSKQEPDATVDGKALASFPESDPWASVDLSALEPPVKMRLDQAEQPIMPLDLTAPTITHPLPSVSSGAFAISSAPTKLPSVEHIIPSTPVAIPQAIDATESLPGAGNAETQLSVPDGAAWNIIANLPDLSYMLR</sequence>
<feature type="compositionally biased region" description="Polar residues" evidence="1">
    <location>
        <begin position="379"/>
        <end position="390"/>
    </location>
</feature>
<dbReference type="AlphaFoldDB" id="A0AAE0K5L1"/>
<evidence type="ECO:0000256" key="1">
    <source>
        <dbReference type="SAM" id="MobiDB-lite"/>
    </source>
</evidence>
<feature type="compositionally biased region" description="Basic and acidic residues" evidence="1">
    <location>
        <begin position="235"/>
        <end position="244"/>
    </location>
</feature>
<keyword evidence="3" id="KW-1185">Reference proteome</keyword>
<dbReference type="Proteomes" id="UP001285441">
    <property type="component" value="Unassembled WGS sequence"/>
</dbReference>
<reference evidence="2" key="1">
    <citation type="journal article" date="2023" name="Mol. Phylogenet. Evol.">
        <title>Genome-scale phylogeny and comparative genomics of the fungal order Sordariales.</title>
        <authorList>
            <person name="Hensen N."/>
            <person name="Bonometti L."/>
            <person name="Westerberg I."/>
            <person name="Brannstrom I.O."/>
            <person name="Guillou S."/>
            <person name="Cros-Aarteil S."/>
            <person name="Calhoun S."/>
            <person name="Haridas S."/>
            <person name="Kuo A."/>
            <person name="Mondo S."/>
            <person name="Pangilinan J."/>
            <person name="Riley R."/>
            <person name="LaButti K."/>
            <person name="Andreopoulos B."/>
            <person name="Lipzen A."/>
            <person name="Chen C."/>
            <person name="Yan M."/>
            <person name="Daum C."/>
            <person name="Ng V."/>
            <person name="Clum A."/>
            <person name="Steindorff A."/>
            <person name="Ohm R.A."/>
            <person name="Martin F."/>
            <person name="Silar P."/>
            <person name="Natvig D.O."/>
            <person name="Lalanne C."/>
            <person name="Gautier V."/>
            <person name="Ament-Velasquez S.L."/>
            <person name="Kruys A."/>
            <person name="Hutchinson M.I."/>
            <person name="Powell A.J."/>
            <person name="Barry K."/>
            <person name="Miller A.N."/>
            <person name="Grigoriev I.V."/>
            <person name="Debuchy R."/>
            <person name="Gladieux P."/>
            <person name="Hiltunen Thoren M."/>
            <person name="Johannesson H."/>
        </authorList>
    </citation>
    <scope>NUCLEOTIDE SEQUENCE</scope>
    <source>
        <strain evidence="2">CBS 232.78</strain>
    </source>
</reference>
<name>A0AAE0K5L1_9PEZI</name>
<feature type="compositionally biased region" description="Polar residues" evidence="1">
    <location>
        <begin position="529"/>
        <end position="547"/>
    </location>
</feature>
<comment type="caution">
    <text evidence="2">The sequence shown here is derived from an EMBL/GenBank/DDBJ whole genome shotgun (WGS) entry which is preliminary data.</text>
</comment>
<feature type="compositionally biased region" description="Polar residues" evidence="1">
    <location>
        <begin position="556"/>
        <end position="565"/>
    </location>
</feature>
<accession>A0AAE0K5L1</accession>
<evidence type="ECO:0008006" key="4">
    <source>
        <dbReference type="Google" id="ProtNLM"/>
    </source>
</evidence>
<feature type="compositionally biased region" description="Acidic residues" evidence="1">
    <location>
        <begin position="327"/>
        <end position="338"/>
    </location>
</feature>